<evidence type="ECO:0000256" key="4">
    <source>
        <dbReference type="ARBA" id="ARBA00022989"/>
    </source>
</evidence>
<keyword evidence="8" id="KW-1185">Reference proteome</keyword>
<evidence type="ECO:0000313" key="8">
    <source>
        <dbReference type="Proteomes" id="UP001500782"/>
    </source>
</evidence>
<keyword evidence="4 6" id="KW-1133">Transmembrane helix</keyword>
<dbReference type="InterPro" id="IPR001851">
    <property type="entry name" value="ABC_transp_permease"/>
</dbReference>
<evidence type="ECO:0000256" key="6">
    <source>
        <dbReference type="SAM" id="Phobius"/>
    </source>
</evidence>
<feature type="transmembrane region" description="Helical" evidence="6">
    <location>
        <begin position="251"/>
        <end position="279"/>
    </location>
</feature>
<feature type="transmembrane region" description="Helical" evidence="6">
    <location>
        <begin position="92"/>
        <end position="112"/>
    </location>
</feature>
<feature type="transmembrane region" description="Helical" evidence="6">
    <location>
        <begin position="291"/>
        <end position="314"/>
    </location>
</feature>
<dbReference type="EMBL" id="BAAADJ010000022">
    <property type="protein sequence ID" value="GAA0332306.1"/>
    <property type="molecule type" value="Genomic_DNA"/>
</dbReference>
<reference evidence="7 8" key="1">
    <citation type="journal article" date="2019" name="Int. J. Syst. Evol. Microbiol.">
        <title>The Global Catalogue of Microorganisms (GCM) 10K type strain sequencing project: providing services to taxonomists for standard genome sequencing and annotation.</title>
        <authorList>
            <consortium name="The Broad Institute Genomics Platform"/>
            <consortium name="The Broad Institute Genome Sequencing Center for Infectious Disease"/>
            <person name="Wu L."/>
            <person name="Ma J."/>
        </authorList>
    </citation>
    <scope>NUCLEOTIDE SEQUENCE [LARGE SCALE GENOMIC DNA]</scope>
    <source>
        <strain evidence="7 8">JCM 9731</strain>
    </source>
</reference>
<evidence type="ECO:0000256" key="2">
    <source>
        <dbReference type="ARBA" id="ARBA00022475"/>
    </source>
</evidence>
<feature type="transmembrane region" description="Helical" evidence="6">
    <location>
        <begin position="21"/>
        <end position="41"/>
    </location>
</feature>
<sequence>MENKETRKKLSVLQRVNFKSLLIPVLSVFLGLIAGAIIMLLTGYDPIKAYGALWQGSFGEIFYVGETVRQVTPYILSGLAVAFAFRTGLFNIGVEGQLLVGWIAAVWVGLTFDGLPKLVHLPLAVIAAALAGAIWAFIPGLLKARYRVHEVIVTIMMNYIALHATNSFIRDVMTDNSDSTARVPESASLSSNFLLEITDYSRMHWGFLIALLGAFFVWFLLEKTTKGYELRAVGFNQHASQYAGMNVNKNIILSMVISGGLAGLAGAMEGIGTFNYAFIHSAFTGVGFDGIAVALLGGNTAIGVVLAAFLFGGLKNGALTMQMDAMVPTELVEIIIALIIFFVASSYIFKWLLNRRKKGVE</sequence>
<feature type="transmembrane region" description="Helical" evidence="6">
    <location>
        <begin position="118"/>
        <end position="138"/>
    </location>
</feature>
<dbReference type="Proteomes" id="UP001500782">
    <property type="component" value="Unassembled WGS sequence"/>
</dbReference>
<feature type="transmembrane region" description="Helical" evidence="6">
    <location>
        <begin position="203"/>
        <end position="221"/>
    </location>
</feature>
<evidence type="ECO:0000256" key="1">
    <source>
        <dbReference type="ARBA" id="ARBA00004651"/>
    </source>
</evidence>
<dbReference type="Pfam" id="PF02653">
    <property type="entry name" value="BPD_transp_2"/>
    <property type="match status" value="1"/>
</dbReference>
<dbReference type="RefSeq" id="WP_343799309.1">
    <property type="nucleotide sequence ID" value="NZ_BAAADJ010000022.1"/>
</dbReference>
<keyword evidence="5 6" id="KW-0472">Membrane</keyword>
<proteinExistence type="predicted"/>
<accession>A0ABN0WC04</accession>
<evidence type="ECO:0000313" key="7">
    <source>
        <dbReference type="EMBL" id="GAA0332306.1"/>
    </source>
</evidence>
<feature type="transmembrane region" description="Helical" evidence="6">
    <location>
        <begin position="61"/>
        <end position="85"/>
    </location>
</feature>
<keyword evidence="3 6" id="KW-0812">Transmembrane</keyword>
<feature type="transmembrane region" description="Helical" evidence="6">
    <location>
        <begin position="334"/>
        <end position="353"/>
    </location>
</feature>
<dbReference type="PANTHER" id="PTHR47089">
    <property type="entry name" value="ABC TRANSPORTER, PERMEASE PROTEIN"/>
    <property type="match status" value="1"/>
</dbReference>
<dbReference type="PANTHER" id="PTHR47089:SF1">
    <property type="entry name" value="GUANOSINE ABC TRANSPORTER PERMEASE PROTEIN NUPP"/>
    <property type="match status" value="1"/>
</dbReference>
<organism evidence="7 8">
    <name type="scientific">Bacillus carboniphilus</name>
    <dbReference type="NCBI Taxonomy" id="86663"/>
    <lineage>
        <taxon>Bacteria</taxon>
        <taxon>Bacillati</taxon>
        <taxon>Bacillota</taxon>
        <taxon>Bacilli</taxon>
        <taxon>Bacillales</taxon>
        <taxon>Bacillaceae</taxon>
        <taxon>Bacillus</taxon>
    </lineage>
</organism>
<evidence type="ECO:0000256" key="5">
    <source>
        <dbReference type="ARBA" id="ARBA00023136"/>
    </source>
</evidence>
<protein>
    <submittedName>
        <fullName evidence="7">Guanosine ABC transporter permease NupP</fullName>
    </submittedName>
</protein>
<dbReference type="CDD" id="cd06580">
    <property type="entry name" value="TM_PBP1_transp_TpRbsC_like"/>
    <property type="match status" value="1"/>
</dbReference>
<keyword evidence="2" id="KW-1003">Cell membrane</keyword>
<comment type="subcellular location">
    <subcellularLocation>
        <location evidence="1">Cell membrane</location>
        <topology evidence="1">Multi-pass membrane protein</topology>
    </subcellularLocation>
</comment>
<name>A0ABN0WC04_9BACI</name>
<comment type="caution">
    <text evidence="7">The sequence shown here is derived from an EMBL/GenBank/DDBJ whole genome shotgun (WGS) entry which is preliminary data.</text>
</comment>
<gene>
    <name evidence="7" type="primary">nupP</name>
    <name evidence="7" type="ORF">GCM10008967_23700</name>
</gene>
<evidence type="ECO:0000256" key="3">
    <source>
        <dbReference type="ARBA" id="ARBA00022692"/>
    </source>
</evidence>